<comment type="function">
    <text evidence="8">Negatively regulates transcription of bacterial ribonucleotide reductase nrd genes and operons by binding to NrdR-boxes.</text>
</comment>
<dbReference type="NCBIfam" id="TIGR00244">
    <property type="entry name" value="transcriptional regulator NrdR"/>
    <property type="match status" value="1"/>
</dbReference>
<evidence type="ECO:0000256" key="2">
    <source>
        <dbReference type="ARBA" id="ARBA00022741"/>
    </source>
</evidence>
<evidence type="ECO:0000256" key="4">
    <source>
        <dbReference type="ARBA" id="ARBA00022840"/>
    </source>
</evidence>
<dbReference type="EMBL" id="JBHTCE010000001">
    <property type="protein sequence ID" value="MFC7389414.1"/>
    <property type="molecule type" value="Genomic_DNA"/>
</dbReference>
<keyword evidence="7 8" id="KW-0804">Transcription</keyword>
<sequence>MRCPKCDHNGTRVLDSRPVQDHYSIRRRRECEKCGYRFTTFETVEQTPLIIVKKDGNREEFSREKVLRGIIRACEKRPVTLEQLEGVVTKVEQQLRALAQSEIPSEQVGELVMNELARVDEVAYVRFASVYRQFKDITVFFKELEDLMKQENSTN</sequence>
<comment type="caution">
    <text evidence="10">The sequence shown here is derived from an EMBL/GenBank/DDBJ whole genome shotgun (WGS) entry which is preliminary data.</text>
</comment>
<keyword evidence="6 8" id="KW-0238">DNA-binding</keyword>
<evidence type="ECO:0000256" key="7">
    <source>
        <dbReference type="ARBA" id="ARBA00023163"/>
    </source>
</evidence>
<dbReference type="PANTHER" id="PTHR30455">
    <property type="entry name" value="TRANSCRIPTIONAL REPRESSOR NRDR"/>
    <property type="match status" value="1"/>
</dbReference>
<keyword evidence="4 8" id="KW-0067">ATP-binding</keyword>
<keyword evidence="1 8" id="KW-0678">Repressor</keyword>
<evidence type="ECO:0000256" key="6">
    <source>
        <dbReference type="ARBA" id="ARBA00023125"/>
    </source>
</evidence>
<keyword evidence="8" id="KW-0863">Zinc-finger</keyword>
<evidence type="ECO:0000256" key="8">
    <source>
        <dbReference type="HAMAP-Rule" id="MF_00440"/>
    </source>
</evidence>
<accession>A0ABW2PK04</accession>
<proteinExistence type="inferred from homology"/>
<dbReference type="Pfam" id="PF22811">
    <property type="entry name" value="Zn_ribbon_NrdR"/>
    <property type="match status" value="1"/>
</dbReference>
<dbReference type="RefSeq" id="WP_012726705.1">
    <property type="nucleotide sequence ID" value="NZ_JAIVAC010000001.1"/>
</dbReference>
<organism evidence="10 11">
    <name type="scientific">Exiguobacterium aestuarii</name>
    <dbReference type="NCBI Taxonomy" id="273527"/>
    <lineage>
        <taxon>Bacteria</taxon>
        <taxon>Bacillati</taxon>
        <taxon>Bacillota</taxon>
        <taxon>Bacilli</taxon>
        <taxon>Bacillales</taxon>
        <taxon>Bacillales Family XII. Incertae Sedis</taxon>
        <taxon>Exiguobacterium</taxon>
    </lineage>
</organism>
<evidence type="ECO:0000256" key="1">
    <source>
        <dbReference type="ARBA" id="ARBA00022491"/>
    </source>
</evidence>
<comment type="cofactor">
    <cofactor evidence="8">
        <name>Zn(2+)</name>
        <dbReference type="ChEBI" id="CHEBI:29105"/>
    </cofactor>
    <text evidence="8">Binds 1 zinc ion.</text>
</comment>
<dbReference type="PROSITE" id="PS51161">
    <property type="entry name" value="ATP_CONE"/>
    <property type="match status" value="1"/>
</dbReference>
<evidence type="ECO:0000259" key="9">
    <source>
        <dbReference type="PROSITE" id="PS51161"/>
    </source>
</evidence>
<keyword evidence="11" id="KW-1185">Reference proteome</keyword>
<gene>
    <name evidence="8 10" type="primary">nrdR</name>
    <name evidence="10" type="ORF">ACFQO8_04600</name>
</gene>
<evidence type="ECO:0000313" key="11">
    <source>
        <dbReference type="Proteomes" id="UP001596439"/>
    </source>
</evidence>
<dbReference type="Pfam" id="PF03477">
    <property type="entry name" value="ATP-cone"/>
    <property type="match status" value="1"/>
</dbReference>
<comment type="similarity">
    <text evidence="8">Belongs to the NrdR family.</text>
</comment>
<name>A0ABW2PK04_9BACL</name>
<keyword evidence="5 8" id="KW-0805">Transcription regulation</keyword>
<keyword evidence="2 8" id="KW-0547">Nucleotide-binding</keyword>
<protein>
    <recommendedName>
        <fullName evidence="8">Transcriptional repressor NrdR</fullName>
    </recommendedName>
</protein>
<reference evidence="11" key="1">
    <citation type="journal article" date="2019" name="Int. J. Syst. Evol. Microbiol.">
        <title>The Global Catalogue of Microorganisms (GCM) 10K type strain sequencing project: providing services to taxonomists for standard genome sequencing and annotation.</title>
        <authorList>
            <consortium name="The Broad Institute Genomics Platform"/>
            <consortium name="The Broad Institute Genome Sequencing Center for Infectious Disease"/>
            <person name="Wu L."/>
            <person name="Ma J."/>
        </authorList>
    </citation>
    <scope>NUCLEOTIDE SEQUENCE [LARGE SCALE GENOMIC DNA]</scope>
    <source>
        <strain evidence="11">CCUG 55590</strain>
    </source>
</reference>
<evidence type="ECO:0000256" key="3">
    <source>
        <dbReference type="ARBA" id="ARBA00022833"/>
    </source>
</evidence>
<dbReference type="InterPro" id="IPR055173">
    <property type="entry name" value="NrdR-like_N"/>
</dbReference>
<dbReference type="GeneID" id="99709755"/>
<dbReference type="InterPro" id="IPR005144">
    <property type="entry name" value="ATP-cone_dom"/>
</dbReference>
<dbReference type="InterPro" id="IPR003796">
    <property type="entry name" value="RNR_NrdR-like"/>
</dbReference>
<dbReference type="PANTHER" id="PTHR30455:SF2">
    <property type="entry name" value="TRANSCRIPTIONAL REPRESSOR NRDR"/>
    <property type="match status" value="1"/>
</dbReference>
<feature type="zinc finger region" evidence="8">
    <location>
        <begin position="3"/>
        <end position="34"/>
    </location>
</feature>
<keyword evidence="8" id="KW-0479">Metal-binding</keyword>
<evidence type="ECO:0000256" key="5">
    <source>
        <dbReference type="ARBA" id="ARBA00023015"/>
    </source>
</evidence>
<evidence type="ECO:0000313" key="10">
    <source>
        <dbReference type="EMBL" id="MFC7389414.1"/>
    </source>
</evidence>
<dbReference type="Proteomes" id="UP001596439">
    <property type="component" value="Unassembled WGS sequence"/>
</dbReference>
<dbReference type="HAMAP" id="MF_00440">
    <property type="entry name" value="NrdR"/>
    <property type="match status" value="1"/>
</dbReference>
<feature type="domain" description="ATP-cone" evidence="9">
    <location>
        <begin position="49"/>
        <end position="139"/>
    </location>
</feature>
<keyword evidence="3 8" id="KW-0862">Zinc</keyword>